<name>A0A833W2X1_9POAL</name>
<dbReference type="InterPro" id="IPR050142">
    <property type="entry name" value="MADS-box/MEF2_TF"/>
</dbReference>
<feature type="compositionally biased region" description="Acidic residues" evidence="6">
    <location>
        <begin position="162"/>
        <end position="172"/>
    </location>
</feature>
<dbReference type="SMART" id="SM00432">
    <property type="entry name" value="MADS"/>
    <property type="match status" value="1"/>
</dbReference>
<accession>A0A833W2X1</accession>
<dbReference type="GO" id="GO:0005634">
    <property type="term" value="C:nucleus"/>
    <property type="evidence" value="ECO:0007669"/>
    <property type="project" value="UniProtKB-SubCell"/>
</dbReference>
<evidence type="ECO:0000313" key="8">
    <source>
        <dbReference type="EMBL" id="KAF3341399.1"/>
    </source>
</evidence>
<feature type="compositionally biased region" description="Gly residues" evidence="6">
    <location>
        <begin position="173"/>
        <end position="189"/>
    </location>
</feature>
<dbReference type="GO" id="GO:0003677">
    <property type="term" value="F:DNA binding"/>
    <property type="evidence" value="ECO:0007669"/>
    <property type="project" value="UniProtKB-KW"/>
</dbReference>
<dbReference type="PROSITE" id="PS50066">
    <property type="entry name" value="MADS_BOX_2"/>
    <property type="match status" value="1"/>
</dbReference>
<dbReference type="EMBL" id="SWLB01000001">
    <property type="protein sequence ID" value="KAF3341399.1"/>
    <property type="molecule type" value="Genomic_DNA"/>
</dbReference>
<evidence type="ECO:0000313" key="9">
    <source>
        <dbReference type="Proteomes" id="UP000623129"/>
    </source>
</evidence>
<evidence type="ECO:0000256" key="5">
    <source>
        <dbReference type="ARBA" id="ARBA00023242"/>
    </source>
</evidence>
<evidence type="ECO:0000256" key="1">
    <source>
        <dbReference type="ARBA" id="ARBA00004123"/>
    </source>
</evidence>
<comment type="subcellular location">
    <subcellularLocation>
        <location evidence="1">Nucleus</location>
    </subcellularLocation>
</comment>
<keyword evidence="3" id="KW-0238">DNA-binding</keyword>
<evidence type="ECO:0000256" key="3">
    <source>
        <dbReference type="ARBA" id="ARBA00023125"/>
    </source>
</evidence>
<dbReference type="AlphaFoldDB" id="A0A833W2X1"/>
<dbReference type="Proteomes" id="UP000623129">
    <property type="component" value="Unassembled WGS sequence"/>
</dbReference>
<feature type="region of interest" description="Disordered" evidence="6">
    <location>
        <begin position="158"/>
        <end position="201"/>
    </location>
</feature>
<gene>
    <name evidence="8" type="ORF">FCM35_KLT00037</name>
</gene>
<keyword evidence="2" id="KW-0805">Transcription regulation</keyword>
<evidence type="ECO:0000256" key="2">
    <source>
        <dbReference type="ARBA" id="ARBA00023015"/>
    </source>
</evidence>
<dbReference type="InterPro" id="IPR036879">
    <property type="entry name" value="TF_MADSbox_sf"/>
</dbReference>
<evidence type="ECO:0000259" key="7">
    <source>
        <dbReference type="PROSITE" id="PS50066"/>
    </source>
</evidence>
<evidence type="ECO:0000256" key="4">
    <source>
        <dbReference type="ARBA" id="ARBA00023163"/>
    </source>
</evidence>
<dbReference type="Pfam" id="PF00319">
    <property type="entry name" value="SRF-TF"/>
    <property type="match status" value="1"/>
</dbReference>
<dbReference type="SUPFAM" id="SSF55455">
    <property type="entry name" value="SRF-like"/>
    <property type="match status" value="1"/>
</dbReference>
<dbReference type="InterPro" id="IPR002100">
    <property type="entry name" value="TF_MADSbox"/>
</dbReference>
<protein>
    <submittedName>
        <fullName evidence="8">Agamous-like MADS-box protein AGL14</fullName>
    </submittedName>
</protein>
<proteinExistence type="predicted"/>
<keyword evidence="9" id="KW-1185">Reference proteome</keyword>
<dbReference type="GO" id="GO:0046983">
    <property type="term" value="F:protein dimerization activity"/>
    <property type="evidence" value="ECO:0007669"/>
    <property type="project" value="InterPro"/>
</dbReference>
<dbReference type="PRINTS" id="PR00404">
    <property type="entry name" value="MADSDOMAIN"/>
</dbReference>
<feature type="domain" description="MADS-box" evidence="7">
    <location>
        <begin position="1"/>
        <end position="61"/>
    </location>
</feature>
<organism evidence="8 9">
    <name type="scientific">Carex littledalei</name>
    <dbReference type="NCBI Taxonomy" id="544730"/>
    <lineage>
        <taxon>Eukaryota</taxon>
        <taxon>Viridiplantae</taxon>
        <taxon>Streptophyta</taxon>
        <taxon>Embryophyta</taxon>
        <taxon>Tracheophyta</taxon>
        <taxon>Spermatophyta</taxon>
        <taxon>Magnoliopsida</taxon>
        <taxon>Liliopsida</taxon>
        <taxon>Poales</taxon>
        <taxon>Cyperaceae</taxon>
        <taxon>Cyperoideae</taxon>
        <taxon>Cariceae</taxon>
        <taxon>Carex</taxon>
        <taxon>Carex subgen. Euthyceras</taxon>
    </lineage>
</organism>
<keyword evidence="5" id="KW-0539">Nucleus</keyword>
<comment type="caution">
    <text evidence="8">The sequence shown here is derived from an EMBL/GenBank/DDBJ whole genome shotgun (WGS) entry which is preliminary data.</text>
</comment>
<evidence type="ECO:0000256" key="6">
    <source>
        <dbReference type="SAM" id="MobiDB-lite"/>
    </source>
</evidence>
<dbReference type="PANTHER" id="PTHR48019">
    <property type="entry name" value="SERUM RESPONSE FACTOR HOMOLOG"/>
    <property type="match status" value="1"/>
</dbReference>
<keyword evidence="4" id="KW-0804">Transcription</keyword>
<sequence length="229" mass="25060">MSRVKVPIKKIENTTTSKATFSKQRSGLIKKAHELSVLCNIEVALIMFSPPGKLSHFLGHHNTSAIVPAPSQVFLFHDISTNQKQMNKAQPQQGAVKRKADWDEPVIYLKQEDEIFHEMSSWSFTFELSAEELAPPELLSTLHQWLFPKDYGKGNPFKTYCDDSDGDGDIDGDGGGGGGGEGRNQGLGQPGPWPPLGPENIYRAESPLIKKKIGTPSVFLSAPPLAPPL</sequence>
<dbReference type="OrthoDB" id="1898716at2759"/>
<reference evidence="8" key="1">
    <citation type="submission" date="2020-01" db="EMBL/GenBank/DDBJ databases">
        <title>Genome sequence of Kobresia littledalei, the first chromosome-level genome in the family Cyperaceae.</title>
        <authorList>
            <person name="Qu G."/>
        </authorList>
    </citation>
    <scope>NUCLEOTIDE SEQUENCE</scope>
    <source>
        <strain evidence="8">C.B.Clarke</strain>
        <tissue evidence="8">Leaf</tissue>
    </source>
</reference>
<dbReference type="Gene3D" id="3.40.1810.10">
    <property type="entry name" value="Transcription factor, MADS-box"/>
    <property type="match status" value="1"/>
</dbReference>